<protein>
    <submittedName>
        <fullName evidence="1">Uncharacterized protein</fullName>
    </submittedName>
</protein>
<organism evidence="1 2">
    <name type="scientific">Galerina marginata (strain CBS 339.88)</name>
    <dbReference type="NCBI Taxonomy" id="685588"/>
    <lineage>
        <taxon>Eukaryota</taxon>
        <taxon>Fungi</taxon>
        <taxon>Dikarya</taxon>
        <taxon>Basidiomycota</taxon>
        <taxon>Agaricomycotina</taxon>
        <taxon>Agaricomycetes</taxon>
        <taxon>Agaricomycetidae</taxon>
        <taxon>Agaricales</taxon>
        <taxon>Agaricineae</taxon>
        <taxon>Strophariaceae</taxon>
        <taxon>Galerina</taxon>
    </lineage>
</organism>
<reference evidence="2" key="1">
    <citation type="journal article" date="2014" name="Proc. Natl. Acad. Sci. U.S.A.">
        <title>Extensive sampling of basidiomycete genomes demonstrates inadequacy of the white-rot/brown-rot paradigm for wood decay fungi.</title>
        <authorList>
            <person name="Riley R."/>
            <person name="Salamov A.A."/>
            <person name="Brown D.W."/>
            <person name="Nagy L.G."/>
            <person name="Floudas D."/>
            <person name="Held B.W."/>
            <person name="Levasseur A."/>
            <person name="Lombard V."/>
            <person name="Morin E."/>
            <person name="Otillar R."/>
            <person name="Lindquist E.A."/>
            <person name="Sun H."/>
            <person name="LaButti K.M."/>
            <person name="Schmutz J."/>
            <person name="Jabbour D."/>
            <person name="Luo H."/>
            <person name="Baker S.E."/>
            <person name="Pisabarro A.G."/>
            <person name="Walton J.D."/>
            <person name="Blanchette R.A."/>
            <person name="Henrissat B."/>
            <person name="Martin F."/>
            <person name="Cullen D."/>
            <person name="Hibbett D.S."/>
            <person name="Grigoriev I.V."/>
        </authorList>
    </citation>
    <scope>NUCLEOTIDE SEQUENCE [LARGE SCALE GENOMIC DNA]</scope>
    <source>
        <strain evidence="2">CBS 339.88</strain>
    </source>
</reference>
<gene>
    <name evidence="1" type="ORF">GALMADRAFT_1206482</name>
</gene>
<dbReference type="AlphaFoldDB" id="A0A067S5X1"/>
<dbReference type="Proteomes" id="UP000027222">
    <property type="component" value="Unassembled WGS sequence"/>
</dbReference>
<accession>A0A067S5X1</accession>
<sequence length="86" mass="9561">MAPWMAFAHPSSRLHADKLERMRLRGVAGFVASASNRRGKGFIDFGGDTRDAGSSYTPQEMCWGVHGAFWHRLSTWMTGCEMLIVG</sequence>
<proteinExistence type="predicted"/>
<evidence type="ECO:0000313" key="2">
    <source>
        <dbReference type="Proteomes" id="UP000027222"/>
    </source>
</evidence>
<name>A0A067S5X1_GALM3</name>
<evidence type="ECO:0000313" key="1">
    <source>
        <dbReference type="EMBL" id="KDR66206.1"/>
    </source>
</evidence>
<keyword evidence="2" id="KW-1185">Reference proteome</keyword>
<dbReference type="EMBL" id="KL142426">
    <property type="protein sequence ID" value="KDR66206.1"/>
    <property type="molecule type" value="Genomic_DNA"/>
</dbReference>
<dbReference type="HOGENOM" id="CLU_2498032_0_0_1"/>